<reference evidence="8 9" key="1">
    <citation type="journal article" date="2014" name="Nature">
        <title>Sequential evolution of bacterial morphology by co-option of a developmental regulator.</title>
        <authorList>
            <person name="Jiang C."/>
            <person name="Brown P.J."/>
            <person name="Ducret A."/>
            <person name="Brun Y.V."/>
        </authorList>
    </citation>
    <scope>NUCLEOTIDE SEQUENCE [LARGE SCALE GENOMIC DNA]</scope>
    <source>
        <strain evidence="8 9">DSM 16100</strain>
    </source>
</reference>
<dbReference type="OrthoDB" id="7580937at2"/>
<dbReference type="EMBL" id="AWGB01000045">
    <property type="protein sequence ID" value="ESQ87251.1"/>
    <property type="molecule type" value="Genomic_DNA"/>
</dbReference>
<keyword evidence="6 7" id="KW-0472">Membrane</keyword>
<evidence type="ECO:0000256" key="1">
    <source>
        <dbReference type="ARBA" id="ARBA00004651"/>
    </source>
</evidence>
<sequence>MQNLIDYHYVVAAVVFSLIGLIVFALAFLLLEILTPKVAVWKEIVEKQNMALAVLVGAFALGIAFIIGSAIHG</sequence>
<dbReference type="Pfam" id="PF03994">
    <property type="entry name" value="DUF350"/>
    <property type="match status" value="1"/>
</dbReference>
<keyword evidence="4 7" id="KW-0812">Transmembrane</keyword>
<dbReference type="Proteomes" id="UP000017837">
    <property type="component" value="Unassembled WGS sequence"/>
</dbReference>
<comment type="caution">
    <text evidence="8">The sequence shown here is derived from an EMBL/GenBank/DDBJ whole genome shotgun (WGS) entry which is preliminary data.</text>
</comment>
<dbReference type="eggNOG" id="ENOG5033AJI">
    <property type="taxonomic scope" value="Bacteria"/>
</dbReference>
<evidence type="ECO:0000313" key="8">
    <source>
        <dbReference type="EMBL" id="ESQ87251.1"/>
    </source>
</evidence>
<proteinExistence type="inferred from homology"/>
<evidence type="ECO:0000256" key="4">
    <source>
        <dbReference type="ARBA" id="ARBA00022692"/>
    </source>
</evidence>
<accession>V4PGG6</accession>
<evidence type="ECO:0000256" key="6">
    <source>
        <dbReference type="ARBA" id="ARBA00023136"/>
    </source>
</evidence>
<name>V4PGG6_9CAUL</name>
<dbReference type="STRING" id="1121022.GCA_000376105_04213"/>
<dbReference type="InterPro" id="IPR007140">
    <property type="entry name" value="DUF350"/>
</dbReference>
<feature type="transmembrane region" description="Helical" evidence="7">
    <location>
        <begin position="50"/>
        <end position="71"/>
    </location>
</feature>
<comment type="similarity">
    <text evidence="2">Belongs to the UPF0719 family.</text>
</comment>
<gene>
    <name evidence="8" type="ORF">ABENE_17260</name>
</gene>
<organism evidence="8 9">
    <name type="scientific">Asticcacaulis benevestitus DSM 16100 = ATCC BAA-896</name>
    <dbReference type="NCBI Taxonomy" id="1121022"/>
    <lineage>
        <taxon>Bacteria</taxon>
        <taxon>Pseudomonadati</taxon>
        <taxon>Pseudomonadota</taxon>
        <taxon>Alphaproteobacteria</taxon>
        <taxon>Caulobacterales</taxon>
        <taxon>Caulobacteraceae</taxon>
        <taxon>Asticcacaulis</taxon>
    </lineage>
</organism>
<keyword evidence="3" id="KW-1003">Cell membrane</keyword>
<dbReference type="GO" id="GO:0005886">
    <property type="term" value="C:plasma membrane"/>
    <property type="evidence" value="ECO:0007669"/>
    <property type="project" value="UniProtKB-SubCell"/>
</dbReference>
<protein>
    <recommendedName>
        <fullName evidence="10">DUF350 domain-containing protein</fullName>
    </recommendedName>
</protein>
<keyword evidence="5 7" id="KW-1133">Transmembrane helix</keyword>
<dbReference type="PATRIC" id="fig|1121022.4.peg.3522"/>
<comment type="subcellular location">
    <subcellularLocation>
        <location evidence="1">Cell membrane</location>
        <topology evidence="1">Multi-pass membrane protein</topology>
    </subcellularLocation>
</comment>
<feature type="transmembrane region" description="Helical" evidence="7">
    <location>
        <begin position="7"/>
        <end position="30"/>
    </location>
</feature>
<evidence type="ECO:0000256" key="7">
    <source>
        <dbReference type="SAM" id="Phobius"/>
    </source>
</evidence>
<dbReference type="RefSeq" id="WP_018083890.1">
    <property type="nucleotide sequence ID" value="NZ_AQWM01000049.1"/>
</dbReference>
<evidence type="ECO:0000256" key="2">
    <source>
        <dbReference type="ARBA" id="ARBA00005779"/>
    </source>
</evidence>
<evidence type="ECO:0000256" key="5">
    <source>
        <dbReference type="ARBA" id="ARBA00022989"/>
    </source>
</evidence>
<evidence type="ECO:0000313" key="9">
    <source>
        <dbReference type="Proteomes" id="UP000017837"/>
    </source>
</evidence>
<evidence type="ECO:0000256" key="3">
    <source>
        <dbReference type="ARBA" id="ARBA00022475"/>
    </source>
</evidence>
<dbReference type="AlphaFoldDB" id="V4PGG6"/>
<evidence type="ECO:0008006" key="10">
    <source>
        <dbReference type="Google" id="ProtNLM"/>
    </source>
</evidence>
<keyword evidence="9" id="KW-1185">Reference proteome</keyword>